<dbReference type="PANTHER" id="PTHR33317:SF4">
    <property type="entry name" value="POLYNUCLEOTIDYL TRANSFERASE, RIBONUCLEASE H-LIKE SUPERFAMILY PROTEIN"/>
    <property type="match status" value="1"/>
</dbReference>
<name>A0A451DEN8_9GAMM</name>
<dbReference type="InterPro" id="IPR037027">
    <property type="entry name" value="YqgF/RNaseH-like_dom_sf"/>
</dbReference>
<dbReference type="Pfam" id="PF03652">
    <property type="entry name" value="RuvX"/>
    <property type="match status" value="1"/>
</dbReference>
<evidence type="ECO:0000256" key="4">
    <source>
        <dbReference type="ARBA" id="ARBA00022801"/>
    </source>
</evidence>
<dbReference type="SUPFAM" id="SSF53098">
    <property type="entry name" value="Ribonuclease H-like"/>
    <property type="match status" value="1"/>
</dbReference>
<comment type="similarity">
    <text evidence="5">Belongs to the YqgF HJR family.</text>
</comment>
<dbReference type="RefSeq" id="WP_154049034.1">
    <property type="nucleotide sequence ID" value="NZ_LR217722.1"/>
</dbReference>
<reference evidence="7 8" key="1">
    <citation type="submission" date="2019-02" db="EMBL/GenBank/DDBJ databases">
        <authorList>
            <person name="Manzano-Marin A."/>
            <person name="Manzano-Marin A."/>
        </authorList>
    </citation>
    <scope>NUCLEOTIDE SEQUENCE [LARGE SCALE GENOMIC DNA]</scope>
    <source>
        <strain evidence="7 8">BuCisplendens</strain>
    </source>
</reference>
<gene>
    <name evidence="5 7" type="primary">yqgF</name>
    <name evidence="7" type="ORF">BUCISPPA3004_372</name>
</gene>
<dbReference type="HAMAP" id="MF_00651">
    <property type="entry name" value="Nuclease_YqgF"/>
    <property type="match status" value="1"/>
</dbReference>
<organism evidence="7 8">
    <name type="scientific">Buchnera aphidicola</name>
    <name type="common">Cinara splendens</name>
    <dbReference type="NCBI Taxonomy" id="2518979"/>
    <lineage>
        <taxon>Bacteria</taxon>
        <taxon>Pseudomonadati</taxon>
        <taxon>Pseudomonadota</taxon>
        <taxon>Gammaproteobacteria</taxon>
        <taxon>Enterobacterales</taxon>
        <taxon>Erwiniaceae</taxon>
        <taxon>Buchnera</taxon>
    </lineage>
</organism>
<dbReference type="InterPro" id="IPR006641">
    <property type="entry name" value="YqgF/RNaseH-like_dom"/>
</dbReference>
<dbReference type="GO" id="GO:0000967">
    <property type="term" value="P:rRNA 5'-end processing"/>
    <property type="evidence" value="ECO:0007669"/>
    <property type="project" value="UniProtKB-UniRule"/>
</dbReference>
<keyword evidence="3 5" id="KW-0540">Nuclease</keyword>
<comment type="function">
    <text evidence="5">Could be a nuclease involved in processing of the 5'-end of pre-16S rRNA.</text>
</comment>
<dbReference type="GO" id="GO:0016788">
    <property type="term" value="F:hydrolase activity, acting on ester bonds"/>
    <property type="evidence" value="ECO:0007669"/>
    <property type="project" value="UniProtKB-UniRule"/>
</dbReference>
<feature type="domain" description="YqgF/RNase H-like" evidence="6">
    <location>
        <begin position="1"/>
        <end position="97"/>
    </location>
</feature>
<sequence length="132" mass="15701">MIIICFDYGIKTIGVAIAETRIKSSTPIKSIMNKKKTLWNKINNIIQYWKPKNIVIGYPYYIKKNINKKIKKFSYICKKKFNKNVFLYNENYSSKEARSFLKNTKKKKNICVHSISAKIILDSWLHENYFFS</sequence>
<comment type="subcellular location">
    <subcellularLocation>
        <location evidence="5">Cytoplasm</location>
    </subcellularLocation>
</comment>
<evidence type="ECO:0000256" key="2">
    <source>
        <dbReference type="ARBA" id="ARBA00022517"/>
    </source>
</evidence>
<dbReference type="EC" id="3.1.-.-" evidence="5"/>
<dbReference type="EMBL" id="LR217722">
    <property type="protein sequence ID" value="VFP85113.1"/>
    <property type="molecule type" value="Genomic_DNA"/>
</dbReference>
<evidence type="ECO:0000256" key="1">
    <source>
        <dbReference type="ARBA" id="ARBA00022490"/>
    </source>
</evidence>
<dbReference type="NCBIfam" id="TIGR00250">
    <property type="entry name" value="RNAse_H_YqgF"/>
    <property type="match status" value="1"/>
</dbReference>
<keyword evidence="1 5" id="KW-0963">Cytoplasm</keyword>
<accession>A0A451DEN8</accession>
<evidence type="ECO:0000256" key="5">
    <source>
        <dbReference type="HAMAP-Rule" id="MF_00651"/>
    </source>
</evidence>
<dbReference type="CDD" id="cd16964">
    <property type="entry name" value="YqgF"/>
    <property type="match status" value="1"/>
</dbReference>
<dbReference type="InterPro" id="IPR005227">
    <property type="entry name" value="YqgF"/>
</dbReference>
<dbReference type="GO" id="GO:0005829">
    <property type="term" value="C:cytosol"/>
    <property type="evidence" value="ECO:0007669"/>
    <property type="project" value="TreeGrafter"/>
</dbReference>
<evidence type="ECO:0000256" key="3">
    <source>
        <dbReference type="ARBA" id="ARBA00022722"/>
    </source>
</evidence>
<dbReference type="Gene3D" id="3.30.420.140">
    <property type="entry name" value="YqgF/RNase H-like domain"/>
    <property type="match status" value="1"/>
</dbReference>
<keyword evidence="4 5" id="KW-0378">Hydrolase</keyword>
<evidence type="ECO:0000313" key="7">
    <source>
        <dbReference type="EMBL" id="VFP85113.1"/>
    </source>
</evidence>
<keyword evidence="2 5" id="KW-0690">Ribosome biogenesis</keyword>
<dbReference type="InterPro" id="IPR012337">
    <property type="entry name" value="RNaseH-like_sf"/>
</dbReference>
<dbReference type="PANTHER" id="PTHR33317">
    <property type="entry name" value="POLYNUCLEOTIDYL TRANSFERASE, RIBONUCLEASE H-LIKE SUPERFAMILY PROTEIN"/>
    <property type="match status" value="1"/>
</dbReference>
<dbReference type="AlphaFoldDB" id="A0A451DEN8"/>
<dbReference type="GO" id="GO:0004518">
    <property type="term" value="F:nuclease activity"/>
    <property type="evidence" value="ECO:0007669"/>
    <property type="project" value="UniProtKB-KW"/>
</dbReference>
<dbReference type="Proteomes" id="UP000294413">
    <property type="component" value="Chromosome 1"/>
</dbReference>
<dbReference type="OrthoDB" id="9796140at2"/>
<evidence type="ECO:0000259" key="6">
    <source>
        <dbReference type="SMART" id="SM00732"/>
    </source>
</evidence>
<dbReference type="SMART" id="SM00732">
    <property type="entry name" value="YqgFc"/>
    <property type="match status" value="1"/>
</dbReference>
<proteinExistence type="inferred from homology"/>
<protein>
    <recommendedName>
        <fullName evidence="5">Putative pre-16S rRNA nuclease</fullName>
        <ecNumber evidence="5">3.1.-.-</ecNumber>
    </recommendedName>
</protein>
<evidence type="ECO:0000313" key="8">
    <source>
        <dbReference type="Proteomes" id="UP000294413"/>
    </source>
</evidence>